<sequence>MPTPYNTTMSRAHWAGTDADMDIHLEAYEGQIEGSFRVESMFRSSGLTQFKQVRQQSNTWRGDRIGGAVVKGRKAGDSLDSTRIVNEKVLVTVEYTSYTRTPIDYQDDWTAPDFKAQYSAEQGSAHAKVFDQSHIIQLIKAGTWLAPASLKASGAFNDGIRKTMTGYAAALALNTEAGNETAAGLLVKNHKEALATFVKRDLGGSLAEFVTLVDPDTFNVLLDHKKLMNVDWQGSSQGVGNNFAMRRIAWMNGIRVIETPRFPTSTITDHPLGVNFHLDATEAKARCVIFHPRKALVTVEAQPMKSRFWDDEANFTNVLDSYTMYTVGLLRGDAVAVLATD</sequence>
<evidence type="ECO:0000313" key="2">
    <source>
        <dbReference type="Proteomes" id="UP001061889"/>
    </source>
</evidence>
<organism evidence="1 2">
    <name type="scientific">Bacteriophage Phi NF-1</name>
    <dbReference type="NCBI Taxonomy" id="2900273"/>
    <lineage>
        <taxon>Viruses</taxon>
        <taxon>Duplodnaviria</taxon>
        <taxon>Heunggongvirae</taxon>
        <taxon>Uroviricota</taxon>
        <taxon>Caudoviricetes</taxon>
        <taxon>Autographivirales</taxon>
        <taxon>Autoscriptoviridae</taxon>
        <taxon>Catalonvirus</taxon>
        <taxon>Catalonvirus NF1</taxon>
    </lineage>
</organism>
<accession>A0A976MGG6</accession>
<dbReference type="EMBL" id="OL634959">
    <property type="protein sequence ID" value="UMO77779.1"/>
    <property type="molecule type" value="Genomic_DNA"/>
</dbReference>
<dbReference type="Proteomes" id="UP001061889">
    <property type="component" value="Segment"/>
</dbReference>
<evidence type="ECO:0000313" key="1">
    <source>
        <dbReference type="EMBL" id="UMO77779.1"/>
    </source>
</evidence>
<keyword evidence="2" id="KW-1185">Reference proteome</keyword>
<reference evidence="1" key="1">
    <citation type="submission" date="2021-11" db="EMBL/GenBank/DDBJ databases">
        <title>Phage-based biocontrol of nitrification in agricultural soil.</title>
        <authorList>
            <person name="Muniesa M."/>
            <person name="Quiros P."/>
            <person name="Salaet I."/>
        </authorList>
    </citation>
    <scope>NUCLEOTIDE SEQUENCE</scope>
</reference>
<protein>
    <submittedName>
        <fullName evidence="1">Major capsid protein</fullName>
    </submittedName>
</protein>
<name>A0A976MGG6_9CAUD</name>
<proteinExistence type="predicted"/>